<proteinExistence type="predicted"/>
<gene>
    <name evidence="1" type="ORF">SAMN05216403_10783</name>
</gene>
<evidence type="ECO:0000313" key="2">
    <source>
        <dbReference type="Proteomes" id="UP000236751"/>
    </source>
</evidence>
<organism evidence="1 2">
    <name type="scientific">Nitrosospira multiformis (strain ATCC 25196 / NCIMB 11849 / C 71)</name>
    <dbReference type="NCBI Taxonomy" id="323848"/>
    <lineage>
        <taxon>Bacteria</taxon>
        <taxon>Pseudomonadati</taxon>
        <taxon>Pseudomonadota</taxon>
        <taxon>Betaproteobacteria</taxon>
        <taxon>Nitrosomonadales</taxon>
        <taxon>Nitrosomonadaceae</taxon>
        <taxon>Nitrosospira</taxon>
    </lineage>
</organism>
<sequence>MIGRFLAIQPSLHSDTRAPKFRNVTQGDFPVPIIPIVLLRHFKAKQSLDGTEGQHQRDHMLCG</sequence>
<evidence type="ECO:0000313" key="1">
    <source>
        <dbReference type="EMBL" id="SEF73587.1"/>
    </source>
</evidence>
<name>A0A1H5UH47_NITMU</name>
<accession>A0A1H5UH47</accession>
<dbReference type="AlphaFoldDB" id="A0A1H5UH47"/>
<dbReference type="EMBL" id="FNVK01000007">
    <property type="protein sequence ID" value="SEF73587.1"/>
    <property type="molecule type" value="Genomic_DNA"/>
</dbReference>
<reference evidence="1 2" key="1">
    <citation type="submission" date="2016-10" db="EMBL/GenBank/DDBJ databases">
        <authorList>
            <person name="de Groot N.N."/>
        </authorList>
    </citation>
    <scope>NUCLEOTIDE SEQUENCE [LARGE SCALE GENOMIC DNA]</scope>
    <source>
        <strain evidence="1 2">Nl13</strain>
    </source>
</reference>
<protein>
    <submittedName>
        <fullName evidence="1">Uncharacterized protein</fullName>
    </submittedName>
</protein>
<dbReference type="Proteomes" id="UP000236751">
    <property type="component" value="Unassembled WGS sequence"/>
</dbReference>